<name>A0A2K9NDX3_9PROT</name>
<dbReference type="OrthoDB" id="9802147at2"/>
<feature type="domain" description="Orn/DAP/Arg decarboxylase 2 C-terminal" evidence="10">
    <location>
        <begin position="294"/>
        <end position="376"/>
    </location>
</feature>
<dbReference type="InterPro" id="IPR029066">
    <property type="entry name" value="PLP-binding_barrel"/>
</dbReference>
<evidence type="ECO:0000256" key="2">
    <source>
        <dbReference type="ARBA" id="ARBA00008872"/>
    </source>
</evidence>
<dbReference type="InterPro" id="IPR000183">
    <property type="entry name" value="Orn/DAP/Arg_de-COase"/>
</dbReference>
<evidence type="ECO:0000256" key="6">
    <source>
        <dbReference type="ARBA" id="ARBA00034138"/>
    </source>
</evidence>
<dbReference type="FunFam" id="3.20.20.10:FF:000008">
    <property type="entry name" value="Ornithine decarboxylase"/>
    <property type="match status" value="1"/>
</dbReference>
<dbReference type="Gene3D" id="2.40.37.10">
    <property type="entry name" value="Lyase, Ornithine Decarboxylase, Chain A, domain 1"/>
    <property type="match status" value="1"/>
</dbReference>
<evidence type="ECO:0000256" key="1">
    <source>
        <dbReference type="ARBA" id="ARBA00001933"/>
    </source>
</evidence>
<dbReference type="Proteomes" id="UP000234752">
    <property type="component" value="Chromosome eg_1"/>
</dbReference>
<feature type="modified residue" description="N6-(pyridoxal phosphate)lysine" evidence="8">
    <location>
        <position position="75"/>
    </location>
</feature>
<evidence type="ECO:0000256" key="7">
    <source>
        <dbReference type="ARBA" id="ARBA00049127"/>
    </source>
</evidence>
<dbReference type="InterPro" id="IPR002433">
    <property type="entry name" value="Orn_de-COase"/>
</dbReference>
<reference evidence="12 13" key="1">
    <citation type="submission" date="2017-12" db="EMBL/GenBank/DDBJ databases">
        <title>Genomes of bacteria within cyanobacterial aggregates.</title>
        <authorList>
            <person name="Cai H."/>
        </authorList>
    </citation>
    <scope>NUCLEOTIDE SEQUENCE [LARGE SCALE GENOMIC DNA]</scope>
    <source>
        <strain evidence="12 13">TH16</strain>
    </source>
</reference>
<dbReference type="EMBL" id="CP025611">
    <property type="protein sequence ID" value="AUN31350.1"/>
    <property type="molecule type" value="Genomic_DNA"/>
</dbReference>
<dbReference type="Pfam" id="PF02784">
    <property type="entry name" value="Orn_Arg_deC_N"/>
    <property type="match status" value="1"/>
</dbReference>
<comment type="cofactor">
    <cofactor evidence="1 8">
        <name>pyridoxal 5'-phosphate</name>
        <dbReference type="ChEBI" id="CHEBI:597326"/>
    </cofactor>
</comment>
<comment type="similarity">
    <text evidence="2 9">Belongs to the Orn/Lys/Arg decarboxylase class-II family.</text>
</comment>
<dbReference type="PANTHER" id="PTHR11482:SF6">
    <property type="entry name" value="ORNITHINE DECARBOXYLASE 1-RELATED"/>
    <property type="match status" value="1"/>
</dbReference>
<evidence type="ECO:0000256" key="9">
    <source>
        <dbReference type="RuleBase" id="RU003737"/>
    </source>
</evidence>
<sequence>MAQVRFRTAVAPLRRATARSTTPRLPSVDQMVARLEPAEPMHCIRPATLRTTAGRFLDLFGAATDGRGDVLYAVKCNPDPAFLRALYNGGIRHFDCASPAEIRVVRQMFADAQIHYMHPVKNRAAIAKAYNDYAVRDFSLDSMEELEKIAAVTGNATDLGLFIRLAMPKGKAAYDLSGKFGAQFDEAVTLLRRARTVGARVGLCFHVGSQMLEPAAYGRALELAGRVIDAAGVTIDVLDVGGGFPVAYPDMDPPDLTLYMDEIANGIAALNLPSSTRIWCEPGRALVAAGGSVVVQVERRRGSDELFINDGVYGSLSDAGVPGFLFPCRLIRRTDAPLAPFSFWGPTCDSADRMKGPFLLPADVREGDWIEIGQLGAYGATLRTEFNGFDQAHLVEVCDGPLLETAGHAATLSVCAA</sequence>
<dbReference type="Gene3D" id="3.20.20.10">
    <property type="entry name" value="Alanine racemase"/>
    <property type="match status" value="1"/>
</dbReference>
<comment type="catalytic activity">
    <reaction evidence="7">
        <text>L-ornithine + H(+) = putrescine + CO2</text>
        <dbReference type="Rhea" id="RHEA:22964"/>
        <dbReference type="ChEBI" id="CHEBI:15378"/>
        <dbReference type="ChEBI" id="CHEBI:16526"/>
        <dbReference type="ChEBI" id="CHEBI:46911"/>
        <dbReference type="ChEBI" id="CHEBI:326268"/>
        <dbReference type="EC" id="4.1.1.17"/>
    </reaction>
</comment>
<dbReference type="InterPro" id="IPR022643">
    <property type="entry name" value="De-COase2_C"/>
</dbReference>
<dbReference type="EC" id="4.1.1.17" evidence="6"/>
<dbReference type="SUPFAM" id="SSF51419">
    <property type="entry name" value="PLP-binding barrel"/>
    <property type="match status" value="1"/>
</dbReference>
<dbReference type="GO" id="GO:0033387">
    <property type="term" value="P:putrescine biosynthetic process from arginine, via ornithine"/>
    <property type="evidence" value="ECO:0007669"/>
    <property type="project" value="TreeGrafter"/>
</dbReference>
<organism evidence="12 13">
    <name type="scientific">Niveispirillum cyanobacteriorum</name>
    <dbReference type="NCBI Taxonomy" id="1612173"/>
    <lineage>
        <taxon>Bacteria</taxon>
        <taxon>Pseudomonadati</taxon>
        <taxon>Pseudomonadota</taxon>
        <taxon>Alphaproteobacteria</taxon>
        <taxon>Rhodospirillales</taxon>
        <taxon>Azospirillaceae</taxon>
        <taxon>Niveispirillum</taxon>
    </lineage>
</organism>
<dbReference type="GO" id="GO:0005737">
    <property type="term" value="C:cytoplasm"/>
    <property type="evidence" value="ECO:0007669"/>
    <property type="project" value="TreeGrafter"/>
</dbReference>
<evidence type="ECO:0000256" key="8">
    <source>
        <dbReference type="PIRSR" id="PIRSR600183-50"/>
    </source>
</evidence>
<feature type="domain" description="Orn/DAP/Arg decarboxylase 2 N-terminal" evidence="11">
    <location>
        <begin position="67"/>
        <end position="288"/>
    </location>
</feature>
<feature type="active site" description="Proton donor" evidence="8">
    <location>
        <position position="348"/>
    </location>
</feature>
<accession>A0A2K9NDX3</accession>
<dbReference type="Pfam" id="PF00278">
    <property type="entry name" value="Orn_DAP_Arg_deC"/>
    <property type="match status" value="1"/>
</dbReference>
<dbReference type="RefSeq" id="WP_102112956.1">
    <property type="nucleotide sequence ID" value="NZ_BMGN01000005.1"/>
</dbReference>
<dbReference type="PROSITE" id="PS00878">
    <property type="entry name" value="ODR_DC_2_1"/>
    <property type="match status" value="1"/>
</dbReference>
<dbReference type="AlphaFoldDB" id="A0A2K9NDX3"/>
<keyword evidence="3 8" id="KW-0663">Pyridoxal phosphate</keyword>
<dbReference type="KEGG" id="ncb:C0V82_14720"/>
<dbReference type="InterPro" id="IPR009006">
    <property type="entry name" value="Ala_racemase/Decarboxylase_C"/>
</dbReference>
<protein>
    <recommendedName>
        <fullName evidence="6">ornithine decarboxylase</fullName>
        <ecNumber evidence="6">4.1.1.17</ecNumber>
    </recommendedName>
</protein>
<dbReference type="InterPro" id="IPR022644">
    <property type="entry name" value="De-COase2_N"/>
</dbReference>
<comment type="pathway">
    <text evidence="5">Amine and polyamine biosynthesis; putrescine biosynthesis via L-ornithine pathway; putrescine from L-ornithine: step 1/1.</text>
</comment>
<proteinExistence type="inferred from homology"/>
<keyword evidence="4" id="KW-0456">Lyase</keyword>
<evidence type="ECO:0000313" key="12">
    <source>
        <dbReference type="EMBL" id="AUN31350.1"/>
    </source>
</evidence>
<dbReference type="PANTHER" id="PTHR11482">
    <property type="entry name" value="ARGININE/DIAMINOPIMELATE/ORNITHINE DECARBOXYLASE"/>
    <property type="match status" value="1"/>
</dbReference>
<dbReference type="CDD" id="cd00622">
    <property type="entry name" value="PLPDE_III_ODC"/>
    <property type="match status" value="1"/>
</dbReference>
<dbReference type="SUPFAM" id="SSF50621">
    <property type="entry name" value="Alanine racemase C-terminal domain-like"/>
    <property type="match status" value="1"/>
</dbReference>
<dbReference type="PRINTS" id="PR01179">
    <property type="entry name" value="ODADCRBXLASE"/>
</dbReference>
<keyword evidence="13" id="KW-1185">Reference proteome</keyword>
<evidence type="ECO:0000259" key="11">
    <source>
        <dbReference type="Pfam" id="PF02784"/>
    </source>
</evidence>
<evidence type="ECO:0000256" key="3">
    <source>
        <dbReference type="ARBA" id="ARBA00022898"/>
    </source>
</evidence>
<evidence type="ECO:0000259" key="10">
    <source>
        <dbReference type="Pfam" id="PF00278"/>
    </source>
</evidence>
<dbReference type="PRINTS" id="PR01182">
    <property type="entry name" value="ORNDCRBXLASE"/>
</dbReference>
<evidence type="ECO:0000256" key="5">
    <source>
        <dbReference type="ARBA" id="ARBA00034115"/>
    </source>
</evidence>
<dbReference type="InterPro" id="IPR022653">
    <property type="entry name" value="De-COase2_pyr-phos_BS"/>
</dbReference>
<gene>
    <name evidence="12" type="ORF">C0V82_14720</name>
</gene>
<dbReference type="GO" id="GO:0004586">
    <property type="term" value="F:ornithine decarboxylase activity"/>
    <property type="evidence" value="ECO:0007669"/>
    <property type="project" value="UniProtKB-EC"/>
</dbReference>
<evidence type="ECO:0000313" key="13">
    <source>
        <dbReference type="Proteomes" id="UP000234752"/>
    </source>
</evidence>
<evidence type="ECO:0000256" key="4">
    <source>
        <dbReference type="ARBA" id="ARBA00023239"/>
    </source>
</evidence>